<reference evidence="8" key="1">
    <citation type="submission" date="2016-10" db="EMBL/GenBank/DDBJ databases">
        <authorList>
            <person name="Varghese N."/>
            <person name="Submissions S."/>
        </authorList>
    </citation>
    <scope>NUCLEOTIDE SEQUENCE [LARGE SCALE GENOMIC DNA]</scope>
    <source>
        <strain evidence="8">KPR-1</strain>
    </source>
</reference>
<accession>A0A1H4BI24</accession>
<keyword evidence="3" id="KW-0288">FMN</keyword>
<evidence type="ECO:0000256" key="4">
    <source>
        <dbReference type="ARBA" id="ARBA00022857"/>
    </source>
</evidence>
<dbReference type="CDD" id="cd02932">
    <property type="entry name" value="OYE_YqiM_FMN"/>
    <property type="match status" value="1"/>
</dbReference>
<keyword evidence="5" id="KW-0560">Oxidoreductase</keyword>
<keyword evidence="4" id="KW-0521">NADP</keyword>
<dbReference type="InterPro" id="IPR001155">
    <property type="entry name" value="OxRdtase_FMN_N"/>
</dbReference>
<evidence type="ECO:0000313" key="8">
    <source>
        <dbReference type="Proteomes" id="UP000199288"/>
    </source>
</evidence>
<keyword evidence="2" id="KW-0285">Flavoprotein</keyword>
<evidence type="ECO:0000256" key="3">
    <source>
        <dbReference type="ARBA" id="ARBA00022643"/>
    </source>
</evidence>
<name>A0A1H4BI24_9ACTO</name>
<dbReference type="SUPFAM" id="SSF51395">
    <property type="entry name" value="FMN-linked oxidoreductases"/>
    <property type="match status" value="1"/>
</dbReference>
<dbReference type="OrthoDB" id="3169239at2"/>
<dbReference type="Proteomes" id="UP000199288">
    <property type="component" value="Unassembled WGS sequence"/>
</dbReference>
<dbReference type="GO" id="GO:0010181">
    <property type="term" value="F:FMN binding"/>
    <property type="evidence" value="ECO:0007669"/>
    <property type="project" value="InterPro"/>
</dbReference>
<gene>
    <name evidence="7" type="ORF">SAMN02910418_01665</name>
</gene>
<dbReference type="InterPro" id="IPR013785">
    <property type="entry name" value="Aldolase_TIM"/>
</dbReference>
<evidence type="ECO:0000313" key="7">
    <source>
        <dbReference type="EMBL" id="SEA47756.1"/>
    </source>
</evidence>
<evidence type="ECO:0000256" key="5">
    <source>
        <dbReference type="ARBA" id="ARBA00023002"/>
    </source>
</evidence>
<evidence type="ECO:0000259" key="6">
    <source>
        <dbReference type="Pfam" id="PF00724"/>
    </source>
</evidence>
<evidence type="ECO:0000256" key="2">
    <source>
        <dbReference type="ARBA" id="ARBA00022630"/>
    </source>
</evidence>
<dbReference type="RefSeq" id="WP_092564827.1">
    <property type="nucleotide sequence ID" value="NZ_FNQV01000010.1"/>
</dbReference>
<evidence type="ECO:0000256" key="1">
    <source>
        <dbReference type="ARBA" id="ARBA00001917"/>
    </source>
</evidence>
<dbReference type="AlphaFoldDB" id="A0A1H4BI24"/>
<comment type="cofactor">
    <cofactor evidence="1">
        <name>FMN</name>
        <dbReference type="ChEBI" id="CHEBI:58210"/>
    </cofactor>
</comment>
<dbReference type="PANTHER" id="PTHR43303:SF4">
    <property type="entry name" value="NADPH DEHYDROGENASE C23G7.10C-RELATED"/>
    <property type="match status" value="1"/>
</dbReference>
<dbReference type="EMBL" id="FNQV01000010">
    <property type="protein sequence ID" value="SEA47756.1"/>
    <property type="molecule type" value="Genomic_DNA"/>
</dbReference>
<dbReference type="Pfam" id="PF00724">
    <property type="entry name" value="Oxidored_FMN"/>
    <property type="match status" value="1"/>
</dbReference>
<proteinExistence type="predicted"/>
<organism evidence="7 8">
    <name type="scientific">Bowdeniella nasicola</name>
    <dbReference type="NCBI Taxonomy" id="208480"/>
    <lineage>
        <taxon>Bacteria</taxon>
        <taxon>Bacillati</taxon>
        <taxon>Actinomycetota</taxon>
        <taxon>Actinomycetes</taxon>
        <taxon>Actinomycetales</taxon>
        <taxon>Actinomycetaceae</taxon>
        <taxon>Bowdeniella</taxon>
    </lineage>
</organism>
<dbReference type="Gene3D" id="3.20.20.70">
    <property type="entry name" value="Aldolase class I"/>
    <property type="match status" value="1"/>
</dbReference>
<dbReference type="GO" id="GO:0003959">
    <property type="term" value="F:NADPH dehydrogenase activity"/>
    <property type="evidence" value="ECO:0007669"/>
    <property type="project" value="InterPro"/>
</dbReference>
<dbReference type="PANTHER" id="PTHR43303">
    <property type="entry name" value="NADPH DEHYDROGENASE C23G7.10C-RELATED"/>
    <property type="match status" value="1"/>
</dbReference>
<dbReference type="GO" id="GO:0050661">
    <property type="term" value="F:NADP binding"/>
    <property type="evidence" value="ECO:0007669"/>
    <property type="project" value="InterPro"/>
</dbReference>
<protein>
    <submittedName>
        <fullName evidence="7">2,4-dienoyl-CoA reductase</fullName>
    </submittedName>
</protein>
<dbReference type="InterPro" id="IPR044152">
    <property type="entry name" value="YqjM-like"/>
</dbReference>
<feature type="domain" description="NADH:flavin oxidoreductase/NADH oxidase N-terminal" evidence="6">
    <location>
        <begin position="4"/>
        <end position="343"/>
    </location>
</feature>
<keyword evidence="8" id="KW-1185">Reference proteome</keyword>
<sequence length="362" mass="39031">MARIFTPLRIRKLLVRNRIWLSPMCMYSCENEDGIVGDWHSVHLGARAAGGFGLIMTEASAVSPEGRISPHDAGIWNDDQAAAWKPIVEFVHSQGAAIGIQLAHAGRKASTHRPFPGEISGIVTAANGGWDVIGPSAERYPGLKNPTVMTTDDIERVIADFASAAERAIAAGFDAVEIHAAHGYLLHSFLSPLSNHREDQWGDSFENRTRFLLETVKAVRSTVGDEFPIFVRVSATDWAERGWSIEDSTHLAPLLSDAGCDLIDVSSGGNVPAEIPLGPGYQVPLAATISAELRERALDTYVGTVGLITDGTQAEKILAAGDADVVLLGRAGLREPNWPMAAKGPLRSDTPFWPPQYIRAEL</sequence>